<feature type="region of interest" description="Disordered" evidence="1">
    <location>
        <begin position="183"/>
        <end position="208"/>
    </location>
</feature>
<accession>A0A5C3MS27</accession>
<organism evidence="2 3">
    <name type="scientific">Heliocybe sulcata</name>
    <dbReference type="NCBI Taxonomy" id="5364"/>
    <lineage>
        <taxon>Eukaryota</taxon>
        <taxon>Fungi</taxon>
        <taxon>Dikarya</taxon>
        <taxon>Basidiomycota</taxon>
        <taxon>Agaricomycotina</taxon>
        <taxon>Agaricomycetes</taxon>
        <taxon>Gloeophyllales</taxon>
        <taxon>Gloeophyllaceae</taxon>
        <taxon>Heliocybe</taxon>
    </lineage>
</organism>
<dbReference type="Proteomes" id="UP000305948">
    <property type="component" value="Unassembled WGS sequence"/>
</dbReference>
<evidence type="ECO:0000313" key="2">
    <source>
        <dbReference type="EMBL" id="TFK47693.1"/>
    </source>
</evidence>
<dbReference type="AlphaFoldDB" id="A0A5C3MS27"/>
<protein>
    <submittedName>
        <fullName evidence="2">Uncharacterized protein</fullName>
    </submittedName>
</protein>
<evidence type="ECO:0000256" key="1">
    <source>
        <dbReference type="SAM" id="MobiDB-lite"/>
    </source>
</evidence>
<dbReference type="EMBL" id="ML213522">
    <property type="protein sequence ID" value="TFK47693.1"/>
    <property type="molecule type" value="Genomic_DNA"/>
</dbReference>
<sequence length="242" mass="26999">MSDGRARLAAGQAYIMGACDMNRVHCQGRQKKGTAKMRSIRYSCDQVGLWRDNPASRTVAAALGYHQGPPGIALDKHLQCISTFAQLHQRIVHVLQEDVFRAVETSIGKIAQPIEHTMKGGIARPNQRGVIDTSWAEIPDRPRVKPQTPRRKSLEDDALISKPEFSHCYETVRRVIKTTGGRVRGYDGTDETQPRRRCGNSPADGIQREANPCMSVTIRIKDFSTRTSTVKAVMQEARFRSA</sequence>
<gene>
    <name evidence="2" type="ORF">OE88DRAFT_1647491</name>
</gene>
<reference evidence="2 3" key="1">
    <citation type="journal article" date="2019" name="Nat. Ecol. Evol.">
        <title>Megaphylogeny resolves global patterns of mushroom evolution.</title>
        <authorList>
            <person name="Varga T."/>
            <person name="Krizsan K."/>
            <person name="Foldi C."/>
            <person name="Dima B."/>
            <person name="Sanchez-Garcia M."/>
            <person name="Sanchez-Ramirez S."/>
            <person name="Szollosi G.J."/>
            <person name="Szarkandi J.G."/>
            <person name="Papp V."/>
            <person name="Albert L."/>
            <person name="Andreopoulos W."/>
            <person name="Angelini C."/>
            <person name="Antonin V."/>
            <person name="Barry K.W."/>
            <person name="Bougher N.L."/>
            <person name="Buchanan P."/>
            <person name="Buyck B."/>
            <person name="Bense V."/>
            <person name="Catcheside P."/>
            <person name="Chovatia M."/>
            <person name="Cooper J."/>
            <person name="Damon W."/>
            <person name="Desjardin D."/>
            <person name="Finy P."/>
            <person name="Geml J."/>
            <person name="Haridas S."/>
            <person name="Hughes K."/>
            <person name="Justo A."/>
            <person name="Karasinski D."/>
            <person name="Kautmanova I."/>
            <person name="Kiss B."/>
            <person name="Kocsube S."/>
            <person name="Kotiranta H."/>
            <person name="LaButti K.M."/>
            <person name="Lechner B.E."/>
            <person name="Liimatainen K."/>
            <person name="Lipzen A."/>
            <person name="Lukacs Z."/>
            <person name="Mihaltcheva S."/>
            <person name="Morgado L.N."/>
            <person name="Niskanen T."/>
            <person name="Noordeloos M.E."/>
            <person name="Ohm R.A."/>
            <person name="Ortiz-Santana B."/>
            <person name="Ovrebo C."/>
            <person name="Racz N."/>
            <person name="Riley R."/>
            <person name="Savchenko A."/>
            <person name="Shiryaev A."/>
            <person name="Soop K."/>
            <person name="Spirin V."/>
            <person name="Szebenyi C."/>
            <person name="Tomsovsky M."/>
            <person name="Tulloss R.E."/>
            <person name="Uehling J."/>
            <person name="Grigoriev I.V."/>
            <person name="Vagvolgyi C."/>
            <person name="Papp T."/>
            <person name="Martin F.M."/>
            <person name="Miettinen O."/>
            <person name="Hibbett D.S."/>
            <person name="Nagy L.G."/>
        </authorList>
    </citation>
    <scope>NUCLEOTIDE SEQUENCE [LARGE SCALE GENOMIC DNA]</scope>
    <source>
        <strain evidence="2 3">OMC1185</strain>
    </source>
</reference>
<name>A0A5C3MS27_9AGAM</name>
<proteinExistence type="predicted"/>
<evidence type="ECO:0000313" key="3">
    <source>
        <dbReference type="Proteomes" id="UP000305948"/>
    </source>
</evidence>
<keyword evidence="3" id="KW-1185">Reference proteome</keyword>
<dbReference type="PROSITE" id="PS51257">
    <property type="entry name" value="PROKAR_LIPOPROTEIN"/>
    <property type="match status" value="1"/>
</dbReference>